<dbReference type="InterPro" id="IPR050905">
    <property type="entry name" value="Plant_NBS-LRR"/>
</dbReference>
<organism evidence="3">
    <name type="scientific">Glycine soja</name>
    <name type="common">Wild soybean</name>
    <dbReference type="NCBI Taxonomy" id="3848"/>
    <lineage>
        <taxon>Eukaryota</taxon>
        <taxon>Viridiplantae</taxon>
        <taxon>Streptophyta</taxon>
        <taxon>Embryophyta</taxon>
        <taxon>Tracheophyta</taxon>
        <taxon>Spermatophyta</taxon>
        <taxon>Magnoliopsida</taxon>
        <taxon>eudicotyledons</taxon>
        <taxon>Gunneridae</taxon>
        <taxon>Pentapetalae</taxon>
        <taxon>rosids</taxon>
        <taxon>fabids</taxon>
        <taxon>Fabales</taxon>
        <taxon>Fabaceae</taxon>
        <taxon>Papilionoideae</taxon>
        <taxon>50 kb inversion clade</taxon>
        <taxon>NPAAA clade</taxon>
        <taxon>indigoferoid/millettioid clade</taxon>
        <taxon>Phaseoleae</taxon>
        <taxon>Glycine</taxon>
        <taxon>Glycine subgen. Soja</taxon>
    </lineage>
</organism>
<dbReference type="SUPFAM" id="SSF52540">
    <property type="entry name" value="P-loop containing nucleoside triphosphate hydrolases"/>
    <property type="match status" value="1"/>
</dbReference>
<dbReference type="InterPro" id="IPR027417">
    <property type="entry name" value="P-loop_NTPase"/>
</dbReference>
<dbReference type="Proteomes" id="UP000053555">
    <property type="component" value="Unassembled WGS sequence"/>
</dbReference>
<dbReference type="PANTHER" id="PTHR33463">
    <property type="entry name" value="NB-ARC DOMAIN-CONTAINING PROTEIN-RELATED"/>
    <property type="match status" value="1"/>
</dbReference>
<gene>
    <name evidence="3" type="ORF">glysoja_048649</name>
</gene>
<dbReference type="PANTHER" id="PTHR33463:SF199">
    <property type="entry name" value="DISEASE RESISTANCE PROTEIN (CC-NBS-LRR CLASS) FAMILY PROTEIN"/>
    <property type="match status" value="1"/>
</dbReference>
<dbReference type="GO" id="GO:0043531">
    <property type="term" value="F:ADP binding"/>
    <property type="evidence" value="ECO:0007669"/>
    <property type="project" value="InterPro"/>
</dbReference>
<evidence type="ECO:0000256" key="1">
    <source>
        <dbReference type="ARBA" id="ARBA00022741"/>
    </source>
</evidence>
<dbReference type="EMBL" id="KN667296">
    <property type="protein sequence ID" value="KHN07000.1"/>
    <property type="molecule type" value="Genomic_DNA"/>
</dbReference>
<dbReference type="InterPro" id="IPR042197">
    <property type="entry name" value="Apaf_helical"/>
</dbReference>
<sequence length="392" mass="43692">MPIEDDSWELFEKKGGDSVKYPRVQPVAKKVAKSYDGLSLLIVNVVEAMKNQDLNAWKDALEQVTSFELEGYFYSSVRYAIELSYDHLENHELKIFFLLLGSMGKDCTTRDSLVSGWCLGLHKHVDTLANGRNRLYILIDNLRATSLLVDEGQRDLVVALDVCFIREIPEILECPKLKILQLNSQDIAIIGEITSLDILNLEKSELRELLVEIGGLSNLRLLDLTYCSTLGVIPHNLISSLTSLEELYMGNNNVQEKIEDTSDFLRDYLGYGRLESYKILIGDGWKWSGVESGNYVTSRLLKLNLGADLGIVMDYGIKIALLVQQSGLIVIINVDEEAVLVVPLKEGEVEVLVCNLDDGGVDLPTMKEDRGVVVEEETGGGTCIEAEEDKGE</sequence>
<keyword evidence="1" id="KW-0547">Nucleotide-binding</keyword>
<evidence type="ECO:0000313" key="3">
    <source>
        <dbReference type="EMBL" id="KHN07000.1"/>
    </source>
</evidence>
<dbReference type="SUPFAM" id="SSF52058">
    <property type="entry name" value="L domain-like"/>
    <property type="match status" value="1"/>
</dbReference>
<dbReference type="GO" id="GO:0005524">
    <property type="term" value="F:ATP binding"/>
    <property type="evidence" value="ECO:0007669"/>
    <property type="project" value="UniProtKB-KW"/>
</dbReference>
<reference evidence="3" key="1">
    <citation type="submission" date="2014-07" db="EMBL/GenBank/DDBJ databases">
        <title>Identification of a novel salt tolerance gene in wild soybean by whole-genome sequencing.</title>
        <authorList>
            <person name="Lam H.-M."/>
            <person name="Qi X."/>
            <person name="Li M.-W."/>
            <person name="Liu X."/>
            <person name="Xie M."/>
            <person name="Ni M."/>
            <person name="Xu X."/>
        </authorList>
    </citation>
    <scope>NUCLEOTIDE SEQUENCE [LARGE SCALE GENOMIC DNA]</scope>
    <source>
        <tissue evidence="3">Root</tissue>
    </source>
</reference>
<dbReference type="Gene3D" id="3.80.10.10">
    <property type="entry name" value="Ribonuclease Inhibitor"/>
    <property type="match status" value="1"/>
</dbReference>
<proteinExistence type="predicted"/>
<dbReference type="AlphaFoldDB" id="A0A0B2PCG3"/>
<dbReference type="Gene3D" id="1.10.8.430">
    <property type="entry name" value="Helical domain of apoptotic protease-activating factors"/>
    <property type="match status" value="1"/>
</dbReference>
<name>A0A0B2PCG3_GLYSO</name>
<dbReference type="InterPro" id="IPR032675">
    <property type="entry name" value="LRR_dom_sf"/>
</dbReference>
<keyword evidence="2" id="KW-0611">Plant defense</keyword>
<protein>
    <submittedName>
        <fullName evidence="3">Disease resistance protein</fullName>
    </submittedName>
</protein>
<evidence type="ECO:0000256" key="2">
    <source>
        <dbReference type="ARBA" id="ARBA00022821"/>
    </source>
</evidence>
<accession>A0A0B2PCG3</accession>
<dbReference type="GO" id="GO:0006952">
    <property type="term" value="P:defense response"/>
    <property type="evidence" value="ECO:0007669"/>
    <property type="project" value="UniProtKB-KW"/>
</dbReference>